<dbReference type="SUPFAM" id="SSF47384">
    <property type="entry name" value="Homodimeric domain of signal transducing histidine kinase"/>
    <property type="match status" value="1"/>
</dbReference>
<dbReference type="Gene3D" id="3.30.565.10">
    <property type="entry name" value="Histidine kinase-like ATPase, C-terminal domain"/>
    <property type="match status" value="1"/>
</dbReference>
<dbReference type="Pfam" id="PF02518">
    <property type="entry name" value="HATPase_c"/>
    <property type="match status" value="1"/>
</dbReference>
<dbReference type="InterPro" id="IPR036890">
    <property type="entry name" value="HATPase_C_sf"/>
</dbReference>
<reference evidence="11 12" key="1">
    <citation type="submission" date="2019-10" db="EMBL/GenBank/DDBJ databases">
        <title>Gracilibacillus sp. nov. isolated from rice seeds.</title>
        <authorList>
            <person name="He S."/>
        </authorList>
    </citation>
    <scope>NUCLEOTIDE SEQUENCE [LARGE SCALE GENOMIC DNA]</scope>
    <source>
        <strain evidence="11 12">TD8</strain>
    </source>
</reference>
<dbReference type="AlphaFoldDB" id="A0A7C8KVB9"/>
<proteinExistence type="predicted"/>
<dbReference type="PROSITE" id="PS50109">
    <property type="entry name" value="HIS_KIN"/>
    <property type="match status" value="1"/>
</dbReference>
<evidence type="ECO:0000256" key="7">
    <source>
        <dbReference type="ARBA" id="ARBA00022840"/>
    </source>
</evidence>
<feature type="domain" description="Histidine kinase" evidence="10">
    <location>
        <begin position="211"/>
        <end position="414"/>
    </location>
</feature>
<evidence type="ECO:0000256" key="4">
    <source>
        <dbReference type="ARBA" id="ARBA00022679"/>
    </source>
</evidence>
<dbReference type="EC" id="2.7.13.3" evidence="2"/>
<keyword evidence="9" id="KW-0812">Transmembrane</keyword>
<evidence type="ECO:0000256" key="2">
    <source>
        <dbReference type="ARBA" id="ARBA00012438"/>
    </source>
</evidence>
<evidence type="ECO:0000259" key="10">
    <source>
        <dbReference type="PROSITE" id="PS50109"/>
    </source>
</evidence>
<feature type="transmembrane region" description="Helical" evidence="9">
    <location>
        <begin position="20"/>
        <end position="39"/>
    </location>
</feature>
<dbReference type="InterPro" id="IPR036097">
    <property type="entry name" value="HisK_dim/P_sf"/>
</dbReference>
<feature type="transmembrane region" description="Helical" evidence="9">
    <location>
        <begin position="83"/>
        <end position="106"/>
    </location>
</feature>
<dbReference type="GO" id="GO:0000155">
    <property type="term" value="F:phosphorelay sensor kinase activity"/>
    <property type="evidence" value="ECO:0007669"/>
    <property type="project" value="InterPro"/>
</dbReference>
<keyword evidence="4" id="KW-0808">Transferase</keyword>
<evidence type="ECO:0000256" key="1">
    <source>
        <dbReference type="ARBA" id="ARBA00000085"/>
    </source>
</evidence>
<dbReference type="SMART" id="SM00388">
    <property type="entry name" value="HisKA"/>
    <property type="match status" value="1"/>
</dbReference>
<comment type="catalytic activity">
    <reaction evidence="1">
        <text>ATP + protein L-histidine = ADP + protein N-phospho-L-histidine.</text>
        <dbReference type="EC" id="2.7.13.3"/>
    </reaction>
</comment>
<dbReference type="SMART" id="SM00387">
    <property type="entry name" value="HATPase_c"/>
    <property type="match status" value="1"/>
</dbReference>
<evidence type="ECO:0000256" key="9">
    <source>
        <dbReference type="SAM" id="Phobius"/>
    </source>
</evidence>
<keyword evidence="3" id="KW-0597">Phosphoprotein</keyword>
<name>A0A7C8KVB9_9BACI</name>
<dbReference type="Gene3D" id="1.10.287.130">
    <property type="match status" value="1"/>
</dbReference>
<dbReference type="RefSeq" id="WP_153402873.1">
    <property type="nucleotide sequence ID" value="NZ_ML762429.1"/>
</dbReference>
<dbReference type="InterPro" id="IPR005467">
    <property type="entry name" value="His_kinase_dom"/>
</dbReference>
<dbReference type="GO" id="GO:0005524">
    <property type="term" value="F:ATP binding"/>
    <property type="evidence" value="ECO:0007669"/>
    <property type="project" value="UniProtKB-KW"/>
</dbReference>
<dbReference type="Pfam" id="PF00512">
    <property type="entry name" value="HisKA"/>
    <property type="match status" value="1"/>
</dbReference>
<dbReference type="CDD" id="cd00075">
    <property type="entry name" value="HATPase"/>
    <property type="match status" value="1"/>
</dbReference>
<dbReference type="InterPro" id="IPR003594">
    <property type="entry name" value="HATPase_dom"/>
</dbReference>
<dbReference type="CDD" id="cd00082">
    <property type="entry name" value="HisKA"/>
    <property type="match status" value="1"/>
</dbReference>
<dbReference type="InterPro" id="IPR004358">
    <property type="entry name" value="Sig_transdc_His_kin-like_C"/>
</dbReference>
<evidence type="ECO:0000256" key="6">
    <source>
        <dbReference type="ARBA" id="ARBA00022777"/>
    </source>
</evidence>
<protein>
    <recommendedName>
        <fullName evidence="2">histidine kinase</fullName>
        <ecNumber evidence="2">2.7.13.3</ecNumber>
    </recommendedName>
</protein>
<keyword evidence="7" id="KW-0067">ATP-binding</keyword>
<keyword evidence="12" id="KW-1185">Reference proteome</keyword>
<dbReference type="Proteomes" id="UP000480246">
    <property type="component" value="Unassembled WGS sequence"/>
</dbReference>
<gene>
    <name evidence="11" type="ORF">F9U64_09765</name>
</gene>
<evidence type="ECO:0000256" key="8">
    <source>
        <dbReference type="ARBA" id="ARBA00023012"/>
    </source>
</evidence>
<accession>A0A7C8KVB9</accession>
<keyword evidence="5" id="KW-0547">Nucleotide-binding</keyword>
<feature type="transmembrane region" description="Helical" evidence="9">
    <location>
        <begin position="136"/>
        <end position="155"/>
    </location>
</feature>
<dbReference type="SUPFAM" id="SSF55874">
    <property type="entry name" value="ATPase domain of HSP90 chaperone/DNA topoisomerase II/histidine kinase"/>
    <property type="match status" value="1"/>
</dbReference>
<evidence type="ECO:0000256" key="5">
    <source>
        <dbReference type="ARBA" id="ARBA00022741"/>
    </source>
</evidence>
<keyword evidence="9" id="KW-0472">Membrane</keyword>
<keyword evidence="8" id="KW-0902">Two-component regulatory system</keyword>
<dbReference type="EMBL" id="WEID01000047">
    <property type="protein sequence ID" value="KAB8136783.1"/>
    <property type="molecule type" value="Genomic_DNA"/>
</dbReference>
<evidence type="ECO:0000313" key="11">
    <source>
        <dbReference type="EMBL" id="KAB8136783.1"/>
    </source>
</evidence>
<sequence>MSESVSTKYALLHQEKKATILFLVLFYIIAWGYDFYDFYIVPIMNGEEQVLFADGSLGIIPYLIHVGLLFVALYCFKKEKPNLIKYIYIIVYILVVMINDAMIFLSSNNINYTYESGNIIEVLLVLFSPIFVNKTYFWMVSLGMIFKYIFAGLITGHMEDVLTPIILIIIIAIIAYLLLTRIISYITSIKRAYEELQQTERLAVVGEMAAGVAHEIRNPLTSIKGLIELQQIGEHSAGRYNAIILEEVNRIDTIVNDLMILGKPKSHHFALKNVQTILDYVLSLLKPLAEKNNIKLKTRIAGNLPNIICDESQIKQVFINLVKNSIEAMENGGVITITAKIGNNNVEIEVKDQGGGIPEEKIPKMGEPFYTTKEEGTGLGLMVSFKIIQEHQGHISIDSEVNKGTSVKVLLPRN</sequence>
<dbReference type="PANTHER" id="PTHR43065:SF34">
    <property type="entry name" value="SPORULATION KINASE A"/>
    <property type="match status" value="1"/>
</dbReference>
<dbReference type="PRINTS" id="PR00344">
    <property type="entry name" value="BCTRLSENSOR"/>
</dbReference>
<evidence type="ECO:0000313" key="12">
    <source>
        <dbReference type="Proteomes" id="UP000480246"/>
    </source>
</evidence>
<dbReference type="OrthoDB" id="9815750at2"/>
<dbReference type="InterPro" id="IPR048436">
    <property type="entry name" value="MASE12"/>
</dbReference>
<dbReference type="PANTHER" id="PTHR43065">
    <property type="entry name" value="SENSOR HISTIDINE KINASE"/>
    <property type="match status" value="1"/>
</dbReference>
<dbReference type="InterPro" id="IPR003661">
    <property type="entry name" value="HisK_dim/P_dom"/>
</dbReference>
<organism evidence="11 12">
    <name type="scientific">Gracilibacillus oryzae</name>
    <dbReference type="NCBI Taxonomy" id="1672701"/>
    <lineage>
        <taxon>Bacteria</taxon>
        <taxon>Bacillati</taxon>
        <taxon>Bacillota</taxon>
        <taxon>Bacilli</taxon>
        <taxon>Bacillales</taxon>
        <taxon>Bacillaceae</taxon>
        <taxon>Gracilibacillus</taxon>
    </lineage>
</organism>
<keyword evidence="9" id="KW-1133">Transmembrane helix</keyword>
<keyword evidence="6 11" id="KW-0418">Kinase</keyword>
<evidence type="ECO:0000256" key="3">
    <source>
        <dbReference type="ARBA" id="ARBA00022553"/>
    </source>
</evidence>
<comment type="caution">
    <text evidence="11">The sequence shown here is derived from an EMBL/GenBank/DDBJ whole genome shotgun (WGS) entry which is preliminary data.</text>
</comment>
<feature type="transmembrane region" description="Helical" evidence="9">
    <location>
        <begin position="59"/>
        <end position="76"/>
    </location>
</feature>
<dbReference type="Pfam" id="PF20971">
    <property type="entry name" value="MASE12"/>
    <property type="match status" value="1"/>
</dbReference>
<feature type="transmembrane region" description="Helical" evidence="9">
    <location>
        <begin position="161"/>
        <end position="179"/>
    </location>
</feature>